<evidence type="ECO:0000313" key="2">
    <source>
        <dbReference type="EMBL" id="SPQ20377.1"/>
    </source>
</evidence>
<sequence length="500" mass="54707">MPRAQPKPKPPTPPPPALAKPPATPNPIVSLDPTSPLDPKPLIADILRTRYCIPGSVFLVEAIDRCVPVPAASSSSSSSSSSAATSLPAAGRSRGGSSSRRRSTTTSRYRAVRLLLGDGELCIQAFVRPEMHCFVDRGSVWEGCYVRVDRFELGFVEEEGKGKVVYLVVGDLVTVGWNEEYLAILNREREAKGPGEPEGEKGVGDQRESGAPEGKEEEEEDVEDLEEVLQQLVADAESGETAAPALHDDGTAHPVADSKSPAPKPPIKEEAPEPETDYISDSEDSAFETLQVSPSRIQQRRIAVAAPDPRQEFQTAIIQQNQHQHQHQHQHHEAHHHPPPVPNNPLPRPRPWQPTTPLQPHKLTPLSAIPHLPYRQNWMVNVLAVVTALAPAEPSHIAPSYRQRTARLADPSTPKRVLLSVLLDPDAFAPAVGSVVLLLGVKNHVADGGSLRKYVSDRPRGGHRWWVERPEGLGWCCEEAERLRLWWEGRGGKVDEVGDG</sequence>
<feature type="compositionally biased region" description="Pro residues" evidence="1">
    <location>
        <begin position="339"/>
        <end position="354"/>
    </location>
</feature>
<protein>
    <submittedName>
        <fullName evidence="2">09c16102-7d82-44b0-8b73-8cfbaf25011f</fullName>
    </submittedName>
</protein>
<feature type="compositionally biased region" description="Acidic residues" evidence="1">
    <location>
        <begin position="215"/>
        <end position="225"/>
    </location>
</feature>
<reference evidence="2 3" key="1">
    <citation type="submission" date="2018-04" db="EMBL/GenBank/DDBJ databases">
        <authorList>
            <person name="Huttner S."/>
            <person name="Dainat J."/>
        </authorList>
    </citation>
    <scope>NUCLEOTIDE SEQUENCE [LARGE SCALE GENOMIC DNA]</scope>
</reference>
<evidence type="ECO:0000313" key="3">
    <source>
        <dbReference type="Proteomes" id="UP000289323"/>
    </source>
</evidence>
<organism evidence="2 3">
    <name type="scientific">Thermothielavioides terrestris</name>
    <dbReference type="NCBI Taxonomy" id="2587410"/>
    <lineage>
        <taxon>Eukaryota</taxon>
        <taxon>Fungi</taxon>
        <taxon>Dikarya</taxon>
        <taxon>Ascomycota</taxon>
        <taxon>Pezizomycotina</taxon>
        <taxon>Sordariomycetes</taxon>
        <taxon>Sordariomycetidae</taxon>
        <taxon>Sordariales</taxon>
        <taxon>Chaetomiaceae</taxon>
        <taxon>Thermothielavioides</taxon>
    </lineage>
</organism>
<proteinExistence type="predicted"/>
<accession>A0A3S4B313</accession>
<feature type="region of interest" description="Disordered" evidence="1">
    <location>
        <begin position="188"/>
        <end position="225"/>
    </location>
</feature>
<dbReference type="EMBL" id="OUUZ01000004">
    <property type="protein sequence ID" value="SPQ20377.1"/>
    <property type="molecule type" value="Genomic_DNA"/>
</dbReference>
<feature type="compositionally biased region" description="Pro residues" evidence="1">
    <location>
        <begin position="1"/>
        <end position="25"/>
    </location>
</feature>
<feature type="region of interest" description="Disordered" evidence="1">
    <location>
        <begin position="319"/>
        <end position="359"/>
    </location>
</feature>
<feature type="compositionally biased region" description="Basic and acidic residues" evidence="1">
    <location>
        <begin position="188"/>
        <end position="214"/>
    </location>
</feature>
<feature type="region of interest" description="Disordered" evidence="1">
    <location>
        <begin position="1"/>
        <end position="35"/>
    </location>
</feature>
<gene>
    <name evidence="2" type="ORF">TT172_LOCUS2796</name>
</gene>
<evidence type="ECO:0000256" key="1">
    <source>
        <dbReference type="SAM" id="MobiDB-lite"/>
    </source>
</evidence>
<feature type="region of interest" description="Disordered" evidence="1">
    <location>
        <begin position="238"/>
        <end position="283"/>
    </location>
</feature>
<feature type="compositionally biased region" description="Basic residues" evidence="1">
    <location>
        <begin position="324"/>
        <end position="338"/>
    </location>
</feature>
<name>A0A3S4B313_9PEZI</name>
<dbReference type="Proteomes" id="UP000289323">
    <property type="component" value="Unassembled WGS sequence"/>
</dbReference>
<feature type="compositionally biased region" description="Acidic residues" evidence="1">
    <location>
        <begin position="272"/>
        <end position="283"/>
    </location>
</feature>
<feature type="region of interest" description="Disordered" evidence="1">
    <location>
        <begin position="71"/>
        <end position="105"/>
    </location>
</feature>
<dbReference type="AlphaFoldDB" id="A0A3S4B313"/>